<protein>
    <submittedName>
        <fullName evidence="2">BT1A1 protein</fullName>
    </submittedName>
</protein>
<feature type="non-terminal residue" evidence="2">
    <location>
        <position position="1"/>
    </location>
</feature>
<sequence>VTLDPETAHAHLALSRDLRGARWEPSRQPLRDSPARFDASRCVLGRPAFAAGSHYWEVAVAAGSAWAVGVAKESVRRKGKVSMNPQGGIWAVGRCGGRYQALTAPATDLPVAPEVIGVFLDYEAGVVAFADAASPEPFFSFQAAAFGGERVLP</sequence>
<dbReference type="InterPro" id="IPR006574">
    <property type="entry name" value="PRY"/>
</dbReference>
<dbReference type="AlphaFoldDB" id="A0A7L1NV91"/>
<dbReference type="PROSITE" id="PS50188">
    <property type="entry name" value="B302_SPRY"/>
    <property type="match status" value="1"/>
</dbReference>
<dbReference type="InterPro" id="IPR013320">
    <property type="entry name" value="ConA-like_dom_sf"/>
</dbReference>
<feature type="non-terminal residue" evidence="2">
    <location>
        <position position="153"/>
    </location>
</feature>
<evidence type="ECO:0000313" key="3">
    <source>
        <dbReference type="Proteomes" id="UP000565785"/>
    </source>
</evidence>
<dbReference type="PRINTS" id="PR01407">
    <property type="entry name" value="BUTYPHLNCDUF"/>
</dbReference>
<evidence type="ECO:0000313" key="2">
    <source>
        <dbReference type="EMBL" id="NXO02804.1"/>
    </source>
</evidence>
<name>A0A7L1NV91_RHICY</name>
<comment type="caution">
    <text evidence="2">The sequence shown here is derived from an EMBL/GenBank/DDBJ whole genome shotgun (WGS) entry which is preliminary data.</text>
</comment>
<dbReference type="InterPro" id="IPR050143">
    <property type="entry name" value="TRIM/RBCC"/>
</dbReference>
<dbReference type="InterPro" id="IPR043136">
    <property type="entry name" value="B30.2/SPRY_sf"/>
</dbReference>
<dbReference type="PANTHER" id="PTHR24103">
    <property type="entry name" value="E3 UBIQUITIN-PROTEIN LIGASE TRIM"/>
    <property type="match status" value="1"/>
</dbReference>
<dbReference type="SUPFAM" id="SSF49899">
    <property type="entry name" value="Concanavalin A-like lectins/glucanases"/>
    <property type="match status" value="1"/>
</dbReference>
<dbReference type="InterPro" id="IPR003879">
    <property type="entry name" value="Butyrophylin_SPRY"/>
</dbReference>
<dbReference type="Proteomes" id="UP000565785">
    <property type="component" value="Unassembled WGS sequence"/>
</dbReference>
<dbReference type="InterPro" id="IPR003877">
    <property type="entry name" value="SPRY_dom"/>
</dbReference>
<keyword evidence="3" id="KW-1185">Reference proteome</keyword>
<dbReference type="SMART" id="SM00589">
    <property type="entry name" value="PRY"/>
    <property type="match status" value="1"/>
</dbReference>
<dbReference type="Pfam" id="PF13765">
    <property type="entry name" value="PRY"/>
    <property type="match status" value="1"/>
</dbReference>
<dbReference type="Pfam" id="PF00622">
    <property type="entry name" value="SPRY"/>
    <property type="match status" value="1"/>
</dbReference>
<dbReference type="Gene3D" id="2.60.120.920">
    <property type="match status" value="1"/>
</dbReference>
<dbReference type="OrthoDB" id="6270329at2759"/>
<dbReference type="SMART" id="SM00449">
    <property type="entry name" value="SPRY"/>
    <property type="match status" value="1"/>
</dbReference>
<dbReference type="FunFam" id="2.60.120.920:FF:000004">
    <property type="entry name" value="Butyrophilin subfamily 1 member A1"/>
    <property type="match status" value="1"/>
</dbReference>
<feature type="domain" description="B30.2/SPRY" evidence="1">
    <location>
        <begin position="1"/>
        <end position="153"/>
    </location>
</feature>
<gene>
    <name evidence="2" type="primary">Btn1a1_2</name>
    <name evidence="2" type="ORF">RHICYA_R00644</name>
</gene>
<proteinExistence type="predicted"/>
<dbReference type="InterPro" id="IPR001870">
    <property type="entry name" value="B30.2/SPRY"/>
</dbReference>
<dbReference type="EMBL" id="VXBP01008759">
    <property type="protein sequence ID" value="NXO02804.1"/>
    <property type="molecule type" value="Genomic_DNA"/>
</dbReference>
<organism evidence="2 3">
    <name type="scientific">Rhinopomastus cyanomelas</name>
    <name type="common">Common scimitarbill</name>
    <dbReference type="NCBI Taxonomy" id="113115"/>
    <lineage>
        <taxon>Eukaryota</taxon>
        <taxon>Metazoa</taxon>
        <taxon>Chordata</taxon>
        <taxon>Craniata</taxon>
        <taxon>Vertebrata</taxon>
        <taxon>Euteleostomi</taxon>
        <taxon>Archelosauria</taxon>
        <taxon>Archosauria</taxon>
        <taxon>Dinosauria</taxon>
        <taxon>Saurischia</taxon>
        <taxon>Theropoda</taxon>
        <taxon>Coelurosauria</taxon>
        <taxon>Aves</taxon>
        <taxon>Neognathae</taxon>
        <taxon>Neoaves</taxon>
        <taxon>Telluraves</taxon>
        <taxon>Coraciimorphae</taxon>
        <taxon>Bucerotiformes</taxon>
        <taxon>Rhinopomastidae</taxon>
        <taxon>Rhinopomastus</taxon>
    </lineage>
</organism>
<reference evidence="2 3" key="1">
    <citation type="submission" date="2019-09" db="EMBL/GenBank/DDBJ databases">
        <title>Bird 10,000 Genomes (B10K) Project - Family phase.</title>
        <authorList>
            <person name="Zhang G."/>
        </authorList>
    </citation>
    <scope>NUCLEOTIDE SEQUENCE [LARGE SCALE GENOMIC DNA]</scope>
    <source>
        <strain evidence="2">B10K-DU-002-35</strain>
        <tissue evidence="2">Muscle</tissue>
    </source>
</reference>
<accession>A0A7L1NV91</accession>
<evidence type="ECO:0000259" key="1">
    <source>
        <dbReference type="PROSITE" id="PS50188"/>
    </source>
</evidence>